<evidence type="ECO:0000313" key="2">
    <source>
        <dbReference type="EMBL" id="KNZ58153.1"/>
    </source>
</evidence>
<accession>A0A0L6VBN0</accession>
<feature type="transmembrane region" description="Helical" evidence="1">
    <location>
        <begin position="249"/>
        <end position="274"/>
    </location>
</feature>
<feature type="transmembrane region" description="Helical" evidence="1">
    <location>
        <begin position="351"/>
        <end position="370"/>
    </location>
</feature>
<proteinExistence type="predicted"/>
<name>A0A0L6VBN0_9BASI</name>
<dbReference type="VEuPathDB" id="FungiDB:VP01_1988g4"/>
<keyword evidence="1" id="KW-0812">Transmembrane</keyword>
<dbReference type="AlphaFoldDB" id="A0A0L6VBN0"/>
<comment type="caution">
    <text evidence="2">The sequence shown here is derived from an EMBL/GenBank/DDBJ whole genome shotgun (WGS) entry which is preliminary data.</text>
</comment>
<dbReference type="Proteomes" id="UP000037035">
    <property type="component" value="Unassembled WGS sequence"/>
</dbReference>
<gene>
    <name evidence="2" type="ORF">VP01_1988g4</name>
</gene>
<protein>
    <submittedName>
        <fullName evidence="2">Uncharacterized protein</fullName>
    </submittedName>
</protein>
<feature type="transmembrane region" description="Helical" evidence="1">
    <location>
        <begin position="294"/>
        <end position="316"/>
    </location>
</feature>
<evidence type="ECO:0000256" key="1">
    <source>
        <dbReference type="SAM" id="Phobius"/>
    </source>
</evidence>
<keyword evidence="1" id="KW-0472">Membrane</keyword>
<sequence length="577" mass="66768">MGNEQDFNGKRVAGGKGKSDQECMSLVFIDISTRQIENLKSEERCKLTQVRIFKISWLQQKIFHSETKEFITPSKKNPSLLSGSFSFRTRKLQGGLYSCEYFISFYFPMKLCFIVKPNYTMCQLFERMNWKKFSQNLIVEPFHSNQIPITLILKFHHKIIAYTPGKKGWHPHEGGSSSLICIKGSIFYLSFFYLYFRFLLVQRISQVTSGYISVYLRSISGLSHEYISPVEEDVWLVETFRLILKFISFINYLFILSLLLILMLELLFSLSKYVSKKCIQPFPMLLGSVPQHPQIFQIGFANFFFALFEFCILFLFPFQKLPGEEILCNMNCQNFEQQTHPSHQPTLFSKIILLISAAATVTAIIVSNYYHKEGTEYYDNGGKEQLISAAASNELKMTTRQRLARLKGLKGSGMRRKEEISRLCCPHYCYKLLPQGRHHGNPGLIPATPLFLMYVLRVSCHLSFLLNLTLANQLNLQENILKSSLSHFYLSLFPDCIIWRYSRVSKSLHISNHSISSPLILRNHGYPLGLTPNSYSLWCFIITQSTIRMSEIIISVECAANKYVKYVHNIFQILFIQ</sequence>
<evidence type="ECO:0000313" key="3">
    <source>
        <dbReference type="Proteomes" id="UP000037035"/>
    </source>
</evidence>
<feature type="transmembrane region" description="Helical" evidence="1">
    <location>
        <begin position="177"/>
        <end position="196"/>
    </location>
</feature>
<reference evidence="2 3" key="1">
    <citation type="submission" date="2015-08" db="EMBL/GenBank/DDBJ databases">
        <title>Next Generation Sequencing and Analysis of the Genome of Puccinia sorghi L Schw, the Causal Agent of Maize Common Rust.</title>
        <authorList>
            <person name="Rochi L."/>
            <person name="Burguener G."/>
            <person name="Darino M."/>
            <person name="Turjanski A."/>
            <person name="Kreff E."/>
            <person name="Dieguez M.J."/>
            <person name="Sacco F."/>
        </authorList>
    </citation>
    <scope>NUCLEOTIDE SEQUENCE [LARGE SCALE GENOMIC DNA]</scope>
    <source>
        <strain evidence="2 3">RO10H11247</strain>
    </source>
</reference>
<keyword evidence="1" id="KW-1133">Transmembrane helix</keyword>
<dbReference type="EMBL" id="LAVV01006823">
    <property type="protein sequence ID" value="KNZ58153.1"/>
    <property type="molecule type" value="Genomic_DNA"/>
</dbReference>
<organism evidence="2 3">
    <name type="scientific">Puccinia sorghi</name>
    <dbReference type="NCBI Taxonomy" id="27349"/>
    <lineage>
        <taxon>Eukaryota</taxon>
        <taxon>Fungi</taxon>
        <taxon>Dikarya</taxon>
        <taxon>Basidiomycota</taxon>
        <taxon>Pucciniomycotina</taxon>
        <taxon>Pucciniomycetes</taxon>
        <taxon>Pucciniales</taxon>
        <taxon>Pucciniaceae</taxon>
        <taxon>Puccinia</taxon>
    </lineage>
</organism>
<keyword evidence="3" id="KW-1185">Reference proteome</keyword>